<dbReference type="OrthoDB" id="107590at2157"/>
<evidence type="ECO:0000256" key="2">
    <source>
        <dbReference type="SAM" id="Phobius"/>
    </source>
</evidence>
<feature type="compositionally biased region" description="Low complexity" evidence="1">
    <location>
        <begin position="73"/>
        <end position="85"/>
    </location>
</feature>
<keyword evidence="2" id="KW-1133">Transmembrane helix</keyword>
<proteinExistence type="predicted"/>
<feature type="transmembrane region" description="Helical" evidence="2">
    <location>
        <begin position="163"/>
        <end position="190"/>
    </location>
</feature>
<evidence type="ECO:0000313" key="4">
    <source>
        <dbReference type="Proteomes" id="UP000663191"/>
    </source>
</evidence>
<protein>
    <submittedName>
        <fullName evidence="3">DUF4013 domain-containing protein</fullName>
    </submittedName>
</protein>
<feature type="transmembrane region" description="Helical" evidence="2">
    <location>
        <begin position="282"/>
        <end position="303"/>
    </location>
</feature>
<keyword evidence="4" id="KW-1185">Reference proteome</keyword>
<feature type="transmembrane region" description="Helical" evidence="2">
    <location>
        <begin position="111"/>
        <end position="134"/>
    </location>
</feature>
<feature type="compositionally biased region" description="Low complexity" evidence="1">
    <location>
        <begin position="32"/>
        <end position="66"/>
    </location>
</feature>
<dbReference type="KEGG" id="hlo:J0X27_14905"/>
<keyword evidence="2" id="KW-0472">Membrane</keyword>
<name>A0A8A2UEG8_9EURY</name>
<organism evidence="3 4">
    <name type="scientific">Natrinema longum</name>
    <dbReference type="NCBI Taxonomy" id="370324"/>
    <lineage>
        <taxon>Archaea</taxon>
        <taxon>Methanobacteriati</taxon>
        <taxon>Methanobacteriota</taxon>
        <taxon>Stenosarchaea group</taxon>
        <taxon>Halobacteria</taxon>
        <taxon>Halobacteriales</taxon>
        <taxon>Natrialbaceae</taxon>
        <taxon>Natrinema</taxon>
    </lineage>
</organism>
<dbReference type="EMBL" id="CP071463">
    <property type="protein sequence ID" value="QSW87013.1"/>
    <property type="molecule type" value="Genomic_DNA"/>
</dbReference>
<dbReference type="Pfam" id="PF13197">
    <property type="entry name" value="DUF4013"/>
    <property type="match status" value="1"/>
</dbReference>
<keyword evidence="2" id="KW-0812">Transmembrane</keyword>
<feature type="transmembrane region" description="Helical" evidence="2">
    <location>
        <begin position="250"/>
        <end position="276"/>
    </location>
</feature>
<dbReference type="RefSeq" id="WP_207272096.1">
    <property type="nucleotide sequence ID" value="NZ_JAHUQE010000001.1"/>
</dbReference>
<dbReference type="Proteomes" id="UP000663191">
    <property type="component" value="Chromosome"/>
</dbReference>
<accession>A0A8A2UEG8</accession>
<dbReference type="AlphaFoldDB" id="A0A8A2UEG8"/>
<feature type="transmembrane region" description="Helical" evidence="2">
    <location>
        <begin position="196"/>
        <end position="229"/>
    </location>
</feature>
<gene>
    <name evidence="3" type="ORF">J0X27_14905</name>
</gene>
<reference evidence="3 4" key="1">
    <citation type="journal article" date="2006" name="Int. J. Syst. Evol. Microbiol.">
        <title>Haloterrigena longa sp. nov. and Haloterrigena limicola sp. nov., extremely halophilic archaea isolated from a salt lake.</title>
        <authorList>
            <person name="Cui H.L."/>
            <person name="Tohty D."/>
            <person name="Zhou P.J."/>
            <person name="Liu S.J."/>
        </authorList>
    </citation>
    <scope>NUCLEOTIDE SEQUENCE [LARGE SCALE GENOMIC DNA]</scope>
    <source>
        <strain evidence="3 4">ABH32</strain>
    </source>
</reference>
<evidence type="ECO:0000313" key="3">
    <source>
        <dbReference type="EMBL" id="QSW87013.1"/>
    </source>
</evidence>
<dbReference type="InterPro" id="IPR025098">
    <property type="entry name" value="DUF4013"/>
</dbReference>
<sequence>MSYCHDCDEEFETGTILCPNCGGKLAEEDVGDASSGWSDGSSDGSDTTSGWSTDDSGTDDSAAGWSTDRNRNPASAASGPGSADPSEPKHHSIDIFTFSFKYPLGKGGKPLVLDSVFAFFWFLLLIPLIVSYGYSYRVGRAAARGDEEVPSFDDWPGMGRDGLILVGVYLAVVIALAAVTAVISLAVSAVGESSTLALPIIGIGAIVVLAGSYIAGAIVPVLIGTGSLGKTFSDRRILEFALSVHYLKGLLLLFVISFGLYIAFAIGAVILAITVIGIPLVLVLYIVFPVYLVNLSFALWGYIYNEAAKAGDVEPVEPDASLGFE</sequence>
<evidence type="ECO:0000256" key="1">
    <source>
        <dbReference type="SAM" id="MobiDB-lite"/>
    </source>
</evidence>
<feature type="region of interest" description="Disordered" evidence="1">
    <location>
        <begin position="27"/>
        <end position="88"/>
    </location>
</feature>